<proteinExistence type="inferred from homology"/>
<dbReference type="PANTHER" id="PTHR33695">
    <property type="entry name" value="LIPOPROTEIN SIGNAL PEPTIDASE"/>
    <property type="match status" value="1"/>
</dbReference>
<reference evidence="12" key="2">
    <citation type="submission" date="2011-03" db="EMBL/GenBank/DDBJ databases">
        <title>The complete genome of Hippea maritima DSM 10411.</title>
        <authorList>
            <consortium name="US DOE Joint Genome Institute (JGI-PGF)"/>
            <person name="Lucas S."/>
            <person name="Copeland A."/>
            <person name="Lapidus A."/>
            <person name="Bruce D."/>
            <person name="Goodwin L."/>
            <person name="Pitluck S."/>
            <person name="Peters L."/>
            <person name="Kyrpides N."/>
            <person name="Mavromatis K."/>
            <person name="Pagani I."/>
            <person name="Ivanova N."/>
            <person name="Mikhailova N."/>
            <person name="Lu M."/>
            <person name="Detter J.C."/>
            <person name="Tapia R."/>
            <person name="Han C."/>
            <person name="Land M."/>
            <person name="Hauser L."/>
            <person name="Markowitz V."/>
            <person name="Cheng J.-F."/>
            <person name="Hugenholtz P."/>
            <person name="Woyke T."/>
            <person name="Wu D."/>
            <person name="Spring S."/>
            <person name="Schroeder M."/>
            <person name="Brambilla E."/>
            <person name="Klenk H.-P."/>
            <person name="Eisen J.A."/>
        </authorList>
    </citation>
    <scope>NUCLEOTIDE SEQUENCE [LARGE SCALE GENOMIC DNA]</scope>
    <source>
        <strain evidence="12">ATCC 700847 / DSM 10411 / MH2</strain>
    </source>
</reference>
<feature type="transmembrane region" description="Helical" evidence="9">
    <location>
        <begin position="133"/>
        <end position="154"/>
    </location>
</feature>
<evidence type="ECO:0000256" key="3">
    <source>
        <dbReference type="ARBA" id="ARBA00022670"/>
    </source>
</evidence>
<dbReference type="KEGG" id="hmr:Hipma_1347"/>
<dbReference type="Proteomes" id="UP000008139">
    <property type="component" value="Chromosome"/>
</dbReference>
<evidence type="ECO:0000256" key="1">
    <source>
        <dbReference type="ARBA" id="ARBA00006139"/>
    </source>
</evidence>
<gene>
    <name evidence="9" type="primary">lspA</name>
    <name evidence="11" type="ordered locus">Hipma_1347</name>
</gene>
<evidence type="ECO:0000256" key="8">
    <source>
        <dbReference type="ARBA" id="ARBA00023136"/>
    </source>
</evidence>
<comment type="catalytic activity">
    <reaction evidence="9">
        <text>Release of signal peptides from bacterial membrane prolipoproteins. Hydrolyzes -Xaa-Yaa-Zaa-|-(S,diacylglyceryl)Cys-, in which Xaa is hydrophobic (preferably Leu), and Yaa (Ala or Ser) and Zaa (Gly or Ala) have small, neutral side chains.</text>
        <dbReference type="EC" id="3.4.23.36"/>
    </reaction>
</comment>
<evidence type="ECO:0000256" key="7">
    <source>
        <dbReference type="ARBA" id="ARBA00022989"/>
    </source>
</evidence>
<dbReference type="EMBL" id="CP002606">
    <property type="protein sequence ID" value="AEA34303.1"/>
    <property type="molecule type" value="Genomic_DNA"/>
</dbReference>
<comment type="function">
    <text evidence="9">This protein specifically catalyzes the removal of signal peptides from prolipoproteins.</text>
</comment>
<dbReference type="GO" id="GO:0004190">
    <property type="term" value="F:aspartic-type endopeptidase activity"/>
    <property type="evidence" value="ECO:0007669"/>
    <property type="project" value="UniProtKB-UniRule"/>
</dbReference>
<accession>F2LXR2</accession>
<protein>
    <recommendedName>
        <fullName evidence="9">Lipoprotein signal peptidase</fullName>
        <ecNumber evidence="9">3.4.23.36</ecNumber>
    </recommendedName>
    <alternativeName>
        <fullName evidence="9">Prolipoprotein signal peptidase</fullName>
    </alternativeName>
    <alternativeName>
        <fullName evidence="9">Signal peptidase II</fullName>
        <shortName evidence="9">SPase II</shortName>
    </alternativeName>
</protein>
<organism evidence="11 12">
    <name type="scientific">Hippea maritima (strain ATCC 700847 / DSM 10411 / MH2)</name>
    <dbReference type="NCBI Taxonomy" id="760142"/>
    <lineage>
        <taxon>Bacteria</taxon>
        <taxon>Pseudomonadati</taxon>
        <taxon>Campylobacterota</taxon>
        <taxon>Desulfurellia</taxon>
        <taxon>Desulfurellales</taxon>
        <taxon>Hippeaceae</taxon>
        <taxon>Hippea</taxon>
    </lineage>
</organism>
<feature type="transmembrane region" description="Helical" evidence="9">
    <location>
        <begin position="95"/>
        <end position="113"/>
    </location>
</feature>
<feature type="active site" evidence="9">
    <location>
        <position position="123"/>
    </location>
</feature>
<keyword evidence="12" id="KW-1185">Reference proteome</keyword>
<evidence type="ECO:0000256" key="4">
    <source>
        <dbReference type="ARBA" id="ARBA00022692"/>
    </source>
</evidence>
<feature type="transmembrane region" description="Helical" evidence="9">
    <location>
        <begin position="69"/>
        <end position="88"/>
    </location>
</feature>
<keyword evidence="5 9" id="KW-0064">Aspartyl protease</keyword>
<sequence>MKISKHGLKGVSLILLFFMFDYFTKLYISKHIPLNGGVGVIDGFFNIVHVRNTGVAFGIFAHLPEHLRFLFLGGISLVVFVVIFYLVLFGKDRSFLFILGLSFLAGGDLGNLYDRIFRGYVIDFLDFHINRYHYPAFNLADSFITIGLFILIFYRMVGSRIKNA</sequence>
<evidence type="ECO:0000313" key="12">
    <source>
        <dbReference type="Proteomes" id="UP000008139"/>
    </source>
</evidence>
<dbReference type="HAMAP" id="MF_00161">
    <property type="entry name" value="LspA"/>
    <property type="match status" value="1"/>
</dbReference>
<evidence type="ECO:0000313" key="11">
    <source>
        <dbReference type="EMBL" id="AEA34303.1"/>
    </source>
</evidence>
<dbReference type="NCBIfam" id="TIGR00077">
    <property type="entry name" value="lspA"/>
    <property type="match status" value="1"/>
</dbReference>
<keyword evidence="3 9" id="KW-0645">Protease</keyword>
<dbReference type="UniPathway" id="UPA00665"/>
<comment type="subcellular location">
    <subcellularLocation>
        <location evidence="9">Cell inner membrane</location>
        <topology evidence="9">Multi-pass membrane protein</topology>
    </subcellularLocation>
</comment>
<evidence type="ECO:0000256" key="6">
    <source>
        <dbReference type="ARBA" id="ARBA00022801"/>
    </source>
</evidence>
<dbReference type="OrthoDB" id="9810259at2"/>
<dbReference type="PRINTS" id="PR00781">
    <property type="entry name" value="LIPOSIGPTASE"/>
</dbReference>
<keyword evidence="2 9" id="KW-1003">Cell membrane</keyword>
<dbReference type="HOGENOM" id="CLU_083252_3_0_7"/>
<dbReference type="AlphaFoldDB" id="F2LXR2"/>
<dbReference type="InterPro" id="IPR001872">
    <property type="entry name" value="Peptidase_A8"/>
</dbReference>
<evidence type="ECO:0000256" key="10">
    <source>
        <dbReference type="RuleBase" id="RU004181"/>
    </source>
</evidence>
<dbReference type="PANTHER" id="PTHR33695:SF1">
    <property type="entry name" value="LIPOPROTEIN SIGNAL PEPTIDASE"/>
    <property type="match status" value="1"/>
</dbReference>
<keyword evidence="9" id="KW-0997">Cell inner membrane</keyword>
<dbReference type="InParanoid" id="F2LXR2"/>
<feature type="transmembrane region" description="Helical" evidence="9">
    <location>
        <begin position="7"/>
        <end position="28"/>
    </location>
</feature>
<dbReference type="GO" id="GO:0005886">
    <property type="term" value="C:plasma membrane"/>
    <property type="evidence" value="ECO:0007669"/>
    <property type="project" value="UniProtKB-SubCell"/>
</dbReference>
<dbReference type="RefSeq" id="WP_013682335.1">
    <property type="nucleotide sequence ID" value="NC_015318.1"/>
</dbReference>
<keyword evidence="6 9" id="KW-0378">Hydrolase</keyword>
<feature type="active site" evidence="9">
    <location>
        <position position="141"/>
    </location>
</feature>
<dbReference type="STRING" id="760142.Hipma_1347"/>
<evidence type="ECO:0000256" key="5">
    <source>
        <dbReference type="ARBA" id="ARBA00022750"/>
    </source>
</evidence>
<evidence type="ECO:0000256" key="2">
    <source>
        <dbReference type="ARBA" id="ARBA00022475"/>
    </source>
</evidence>
<keyword evidence="8 9" id="KW-0472">Membrane</keyword>
<keyword evidence="7 9" id="KW-1133">Transmembrane helix</keyword>
<dbReference type="FunCoup" id="F2LXR2">
    <property type="interactions" value="279"/>
</dbReference>
<dbReference type="eggNOG" id="COG0597">
    <property type="taxonomic scope" value="Bacteria"/>
</dbReference>
<evidence type="ECO:0000256" key="9">
    <source>
        <dbReference type="HAMAP-Rule" id="MF_00161"/>
    </source>
</evidence>
<dbReference type="EC" id="3.4.23.36" evidence="9"/>
<dbReference type="GO" id="GO:0006508">
    <property type="term" value="P:proteolysis"/>
    <property type="evidence" value="ECO:0007669"/>
    <property type="project" value="UniProtKB-KW"/>
</dbReference>
<comment type="similarity">
    <text evidence="1 9 10">Belongs to the peptidase A8 family.</text>
</comment>
<keyword evidence="11" id="KW-0449">Lipoprotein</keyword>
<comment type="pathway">
    <text evidence="9">Protein modification; lipoprotein biosynthesis (signal peptide cleavage).</text>
</comment>
<keyword evidence="4 9" id="KW-0812">Transmembrane</keyword>
<name>F2LXR2_HIPMA</name>
<dbReference type="Pfam" id="PF01252">
    <property type="entry name" value="Peptidase_A8"/>
    <property type="match status" value="1"/>
</dbReference>
<reference evidence="11 12" key="1">
    <citation type="journal article" date="2011" name="Stand. Genomic Sci.">
        <title>Complete genome sequence of the thermophilic sulfur-reducer Hippea maritima type strain (MH(2)).</title>
        <authorList>
            <person name="Huntemann M."/>
            <person name="Lu M."/>
            <person name="Nolan M."/>
            <person name="Lapidus A."/>
            <person name="Lucas S."/>
            <person name="Hammon N."/>
            <person name="Deshpande S."/>
            <person name="Cheng J.F."/>
            <person name="Tapia R."/>
            <person name="Han C."/>
            <person name="Goodwin L."/>
            <person name="Pitluck S."/>
            <person name="Liolios K."/>
            <person name="Pagani I."/>
            <person name="Ivanova N."/>
            <person name="Ovchinikova G."/>
            <person name="Pati A."/>
            <person name="Chen A."/>
            <person name="Palaniappan K."/>
            <person name="Land M."/>
            <person name="Hauser L."/>
            <person name="Jeffries C.D."/>
            <person name="Detter J.C."/>
            <person name="Brambilla E.M."/>
            <person name="Rohde M."/>
            <person name="Spring S."/>
            <person name="Goker M."/>
            <person name="Woyke T."/>
            <person name="Bristow J."/>
            <person name="Eisen J.A."/>
            <person name="Markowitz V."/>
            <person name="Hugenholtz P."/>
            <person name="Kyrpides N.C."/>
            <person name="Klenk H.P."/>
            <person name="Mavromatis K."/>
        </authorList>
    </citation>
    <scope>NUCLEOTIDE SEQUENCE [LARGE SCALE GENOMIC DNA]</scope>
    <source>
        <strain evidence="12">ATCC 700847 / DSM 10411 / MH2</strain>
    </source>
</reference>